<organism evidence="2">
    <name type="scientific">Parabacteroides distasonis</name>
    <dbReference type="NCBI Taxonomy" id="823"/>
    <lineage>
        <taxon>Bacteria</taxon>
        <taxon>Pseudomonadati</taxon>
        <taxon>Bacteroidota</taxon>
        <taxon>Bacteroidia</taxon>
        <taxon>Bacteroidales</taxon>
        <taxon>Tannerellaceae</taxon>
        <taxon>Parabacteroides</taxon>
    </lineage>
</organism>
<sequence length="54" mass="6383">MYKDNGQGTLLIRRGTKEEIEKLQERYEKALDKHLGLKKSFSERKDTLKKSSEQ</sequence>
<protein>
    <submittedName>
        <fullName evidence="2">Uncharacterized protein</fullName>
    </submittedName>
</protein>
<keyword evidence="1" id="KW-0175">Coiled coil</keyword>
<feature type="coiled-coil region" evidence="1">
    <location>
        <begin position="13"/>
        <end position="40"/>
    </location>
</feature>
<evidence type="ECO:0000313" key="2">
    <source>
        <dbReference type="EMBL" id="VYT66864.1"/>
    </source>
</evidence>
<gene>
    <name evidence="2" type="ORF">PDLFYP31_00079</name>
</gene>
<dbReference type="AlphaFoldDB" id="A0A6N2YIX1"/>
<dbReference type="RefSeq" id="WP_156682337.1">
    <property type="nucleotide sequence ID" value="NZ_CACRUW010000001.1"/>
</dbReference>
<evidence type="ECO:0000256" key="1">
    <source>
        <dbReference type="SAM" id="Coils"/>
    </source>
</evidence>
<accession>A0A6N2YIX1</accession>
<dbReference type="EMBL" id="CACRUW010000001">
    <property type="protein sequence ID" value="VYT66864.1"/>
    <property type="molecule type" value="Genomic_DNA"/>
</dbReference>
<name>A0A6N2YIX1_PARDI</name>
<reference evidence="2" key="1">
    <citation type="submission" date="2019-11" db="EMBL/GenBank/DDBJ databases">
        <authorList>
            <person name="Feng L."/>
        </authorList>
    </citation>
    <scope>NUCLEOTIDE SEQUENCE</scope>
    <source>
        <strain evidence="2">PdistasonisLFYP31</strain>
    </source>
</reference>
<proteinExistence type="predicted"/>